<dbReference type="OMA" id="HRCRIRR"/>
<organism evidence="2">
    <name type="scientific">Oryza nivara</name>
    <name type="common">Indian wild rice</name>
    <name type="synonym">Oryza sativa f. spontanea</name>
    <dbReference type="NCBI Taxonomy" id="4536"/>
    <lineage>
        <taxon>Eukaryota</taxon>
        <taxon>Viridiplantae</taxon>
        <taxon>Streptophyta</taxon>
        <taxon>Embryophyta</taxon>
        <taxon>Tracheophyta</taxon>
        <taxon>Spermatophyta</taxon>
        <taxon>Magnoliopsida</taxon>
        <taxon>Liliopsida</taxon>
        <taxon>Poales</taxon>
        <taxon>Poaceae</taxon>
        <taxon>BOP clade</taxon>
        <taxon>Oryzoideae</taxon>
        <taxon>Oryzeae</taxon>
        <taxon>Oryzinae</taxon>
        <taxon>Oryza</taxon>
    </lineage>
</organism>
<dbReference type="Gramene" id="ONIVA08G13250.1">
    <property type="protein sequence ID" value="ONIVA08G13250.1"/>
    <property type="gene ID" value="ONIVA08G13250"/>
</dbReference>
<sequence length="113" mass="12263">MPPPSEGRYHRCRIRRWEEGTAVEADEKRETGRDGRRCRLRHTPLSPRRAGETGGRGGEGAAPPEGRGEESGAARGERGEGRASANGEREGERQRWAREAAGSGREDGGRADG</sequence>
<protein>
    <submittedName>
        <fullName evidence="2">Uncharacterized protein</fullName>
    </submittedName>
</protein>
<evidence type="ECO:0000313" key="3">
    <source>
        <dbReference type="Proteomes" id="UP000006591"/>
    </source>
</evidence>
<proteinExistence type="predicted"/>
<dbReference type="HOGENOM" id="CLU_2137531_0_0_1"/>
<reference evidence="2" key="2">
    <citation type="submission" date="2018-04" db="EMBL/GenBank/DDBJ databases">
        <title>OnivRS2 (Oryza nivara Reference Sequence Version 2).</title>
        <authorList>
            <person name="Zhang J."/>
            <person name="Kudrna D."/>
            <person name="Lee S."/>
            <person name="Talag J."/>
            <person name="Rajasekar S."/>
            <person name="Welchert J."/>
            <person name="Hsing Y.-I."/>
            <person name="Wing R.A."/>
        </authorList>
    </citation>
    <scope>NUCLEOTIDE SEQUENCE [LARGE SCALE GENOMIC DNA]</scope>
    <source>
        <strain evidence="2">SL10</strain>
    </source>
</reference>
<evidence type="ECO:0000256" key="1">
    <source>
        <dbReference type="SAM" id="MobiDB-lite"/>
    </source>
</evidence>
<name>A0A0E0IB09_ORYNI</name>
<dbReference type="AlphaFoldDB" id="A0A0E0IB09"/>
<feature type="compositionally biased region" description="Basic and acidic residues" evidence="1">
    <location>
        <begin position="15"/>
        <end position="37"/>
    </location>
</feature>
<feature type="compositionally biased region" description="Basic and acidic residues" evidence="1">
    <location>
        <begin position="66"/>
        <end position="113"/>
    </location>
</feature>
<reference evidence="2" key="1">
    <citation type="submission" date="2015-04" db="UniProtKB">
        <authorList>
            <consortium name="EnsemblPlants"/>
        </authorList>
    </citation>
    <scope>IDENTIFICATION</scope>
    <source>
        <strain evidence="2">SL10</strain>
    </source>
</reference>
<keyword evidence="3" id="KW-1185">Reference proteome</keyword>
<dbReference type="EnsemblPlants" id="ONIVA08G13250.1">
    <property type="protein sequence ID" value="ONIVA08G13250.1"/>
    <property type="gene ID" value="ONIVA08G13250"/>
</dbReference>
<evidence type="ECO:0000313" key="2">
    <source>
        <dbReference type="EnsemblPlants" id="ONIVA08G13250.1"/>
    </source>
</evidence>
<dbReference type="Proteomes" id="UP000006591">
    <property type="component" value="Chromosome 8"/>
</dbReference>
<accession>A0A0E0IB09</accession>
<feature type="region of interest" description="Disordered" evidence="1">
    <location>
        <begin position="1"/>
        <end position="113"/>
    </location>
</feature>